<dbReference type="PROSITE" id="PS50041">
    <property type="entry name" value="C_TYPE_LECTIN_2"/>
    <property type="match status" value="1"/>
</dbReference>
<feature type="signal peptide" evidence="1">
    <location>
        <begin position="1"/>
        <end position="23"/>
    </location>
</feature>
<dbReference type="AlphaFoldDB" id="T1FH92"/>
<dbReference type="Proteomes" id="UP000015101">
    <property type="component" value="Unassembled WGS sequence"/>
</dbReference>
<name>T1FH92_HELRO</name>
<dbReference type="HOGENOM" id="CLU_1671247_0_0_1"/>
<dbReference type="KEGG" id="hro:HELRODRAFT_181719"/>
<dbReference type="RefSeq" id="XP_009029760.1">
    <property type="nucleotide sequence ID" value="XM_009031512.1"/>
</dbReference>
<keyword evidence="5" id="KW-1185">Reference proteome</keyword>
<dbReference type="GO" id="GO:0038187">
    <property type="term" value="F:pattern recognition receptor activity"/>
    <property type="evidence" value="ECO:0000318"/>
    <property type="project" value="GO_Central"/>
</dbReference>
<dbReference type="EMBL" id="AMQM01007784">
    <property type="status" value="NOT_ANNOTATED_CDS"/>
    <property type="molecule type" value="Genomic_DNA"/>
</dbReference>
<dbReference type="EnsemblMetazoa" id="HelroT181719">
    <property type="protein sequence ID" value="HelroP181719"/>
    <property type="gene ID" value="HelroG181719"/>
</dbReference>
<reference evidence="4" key="3">
    <citation type="submission" date="2015-06" db="UniProtKB">
        <authorList>
            <consortium name="EnsemblMetazoa"/>
        </authorList>
    </citation>
    <scope>IDENTIFICATION</scope>
</reference>
<evidence type="ECO:0000313" key="3">
    <source>
        <dbReference type="EMBL" id="ESN92102.1"/>
    </source>
</evidence>
<gene>
    <name evidence="4" type="primary">20208191</name>
    <name evidence="3" type="ORF">HELRODRAFT_181719</name>
</gene>
<dbReference type="PANTHER" id="PTHR22803">
    <property type="entry name" value="MANNOSE, PHOSPHOLIPASE, LECTIN RECEPTOR RELATED"/>
    <property type="match status" value="1"/>
</dbReference>
<dbReference type="GeneID" id="20208191"/>
<feature type="domain" description="C-type lectin" evidence="2">
    <location>
        <begin position="38"/>
        <end position="154"/>
    </location>
</feature>
<dbReference type="InParanoid" id="T1FH92"/>
<organism evidence="4 5">
    <name type="scientific">Helobdella robusta</name>
    <name type="common">Californian leech</name>
    <dbReference type="NCBI Taxonomy" id="6412"/>
    <lineage>
        <taxon>Eukaryota</taxon>
        <taxon>Metazoa</taxon>
        <taxon>Spiralia</taxon>
        <taxon>Lophotrochozoa</taxon>
        <taxon>Annelida</taxon>
        <taxon>Clitellata</taxon>
        <taxon>Hirudinea</taxon>
        <taxon>Rhynchobdellida</taxon>
        <taxon>Glossiphoniidae</taxon>
        <taxon>Helobdella</taxon>
    </lineage>
</organism>
<evidence type="ECO:0000313" key="4">
    <source>
        <dbReference type="EnsemblMetazoa" id="HelroP181719"/>
    </source>
</evidence>
<dbReference type="Pfam" id="PF00059">
    <property type="entry name" value="Lectin_C"/>
    <property type="match status" value="1"/>
</dbReference>
<dbReference type="CTD" id="20208191"/>
<sequence length="158" mass="18439">MFHKYPAVLTVWLILCETSLTVSQHSCTEKNLRVINRKMSWFEARLRCAEIAPNGRLVSIKTAQDQEYVRAFLEHDKPDISNCETNYAGYAYWTSGRLINRKYIWTNENQEFSYFNWNGGEPNGATSGEECIHLWGNLKWNDLNCDVSVYHICPLCEF</sequence>
<dbReference type="InterPro" id="IPR016187">
    <property type="entry name" value="CTDL_fold"/>
</dbReference>
<feature type="chain" id="PRO_5010980659" description="C-type lectin domain-containing protein" evidence="1">
    <location>
        <begin position="24"/>
        <end position="158"/>
    </location>
</feature>
<dbReference type="GO" id="GO:0009897">
    <property type="term" value="C:external side of plasma membrane"/>
    <property type="evidence" value="ECO:0000318"/>
    <property type="project" value="GO_Central"/>
</dbReference>
<keyword evidence="1" id="KW-0732">Signal</keyword>
<dbReference type="SMART" id="SM00034">
    <property type="entry name" value="CLECT"/>
    <property type="match status" value="1"/>
</dbReference>
<reference evidence="5" key="1">
    <citation type="submission" date="2012-12" db="EMBL/GenBank/DDBJ databases">
        <authorList>
            <person name="Hellsten U."/>
            <person name="Grimwood J."/>
            <person name="Chapman J.A."/>
            <person name="Shapiro H."/>
            <person name="Aerts A."/>
            <person name="Otillar R.P."/>
            <person name="Terry A.Y."/>
            <person name="Boore J.L."/>
            <person name="Simakov O."/>
            <person name="Marletaz F."/>
            <person name="Cho S.-J."/>
            <person name="Edsinger-Gonzales E."/>
            <person name="Havlak P."/>
            <person name="Kuo D.-H."/>
            <person name="Larsson T."/>
            <person name="Lv J."/>
            <person name="Arendt D."/>
            <person name="Savage R."/>
            <person name="Osoegawa K."/>
            <person name="de Jong P."/>
            <person name="Lindberg D.R."/>
            <person name="Seaver E.C."/>
            <person name="Weisblat D.A."/>
            <person name="Putnam N.H."/>
            <person name="Grigoriev I.V."/>
            <person name="Rokhsar D.S."/>
        </authorList>
    </citation>
    <scope>NUCLEOTIDE SEQUENCE</scope>
</reference>
<dbReference type="InterPro" id="IPR001304">
    <property type="entry name" value="C-type_lectin-like"/>
</dbReference>
<dbReference type="CDD" id="cd00037">
    <property type="entry name" value="CLECT"/>
    <property type="match status" value="1"/>
</dbReference>
<dbReference type="InterPro" id="IPR050111">
    <property type="entry name" value="C-type_lectin/snaclec_domain"/>
</dbReference>
<dbReference type="EMBL" id="KB097667">
    <property type="protein sequence ID" value="ESN92102.1"/>
    <property type="molecule type" value="Genomic_DNA"/>
</dbReference>
<dbReference type="GO" id="GO:0030246">
    <property type="term" value="F:carbohydrate binding"/>
    <property type="evidence" value="ECO:0000318"/>
    <property type="project" value="GO_Central"/>
</dbReference>
<evidence type="ECO:0000313" key="5">
    <source>
        <dbReference type="Proteomes" id="UP000015101"/>
    </source>
</evidence>
<dbReference type="OrthoDB" id="6271941at2759"/>
<evidence type="ECO:0000256" key="1">
    <source>
        <dbReference type="SAM" id="SignalP"/>
    </source>
</evidence>
<reference evidence="3 5" key="2">
    <citation type="journal article" date="2013" name="Nature">
        <title>Insights into bilaterian evolution from three spiralian genomes.</title>
        <authorList>
            <person name="Simakov O."/>
            <person name="Marletaz F."/>
            <person name="Cho S.J."/>
            <person name="Edsinger-Gonzales E."/>
            <person name="Havlak P."/>
            <person name="Hellsten U."/>
            <person name="Kuo D.H."/>
            <person name="Larsson T."/>
            <person name="Lv J."/>
            <person name="Arendt D."/>
            <person name="Savage R."/>
            <person name="Osoegawa K."/>
            <person name="de Jong P."/>
            <person name="Grimwood J."/>
            <person name="Chapman J.A."/>
            <person name="Shapiro H."/>
            <person name="Aerts A."/>
            <person name="Otillar R.P."/>
            <person name="Terry A.Y."/>
            <person name="Boore J.L."/>
            <person name="Grigoriev I.V."/>
            <person name="Lindberg D.R."/>
            <person name="Seaver E.C."/>
            <person name="Weisblat D.A."/>
            <person name="Putnam N.H."/>
            <person name="Rokhsar D.S."/>
        </authorList>
    </citation>
    <scope>NUCLEOTIDE SEQUENCE</scope>
</reference>
<dbReference type="InterPro" id="IPR016186">
    <property type="entry name" value="C-type_lectin-like/link_sf"/>
</dbReference>
<dbReference type="GO" id="GO:0006955">
    <property type="term" value="P:immune response"/>
    <property type="evidence" value="ECO:0000318"/>
    <property type="project" value="GO_Central"/>
</dbReference>
<evidence type="ECO:0000259" key="2">
    <source>
        <dbReference type="PROSITE" id="PS50041"/>
    </source>
</evidence>
<dbReference type="FunCoup" id="T1FH92">
    <property type="interactions" value="19"/>
</dbReference>
<dbReference type="SUPFAM" id="SSF56436">
    <property type="entry name" value="C-type lectin-like"/>
    <property type="match status" value="1"/>
</dbReference>
<accession>T1FH92</accession>
<protein>
    <recommendedName>
        <fullName evidence="2">C-type lectin domain-containing protein</fullName>
    </recommendedName>
</protein>
<proteinExistence type="predicted"/>
<dbReference type="Gene3D" id="3.10.100.10">
    <property type="entry name" value="Mannose-Binding Protein A, subunit A"/>
    <property type="match status" value="1"/>
</dbReference>